<organism evidence="2 3">
    <name type="scientific">Tachysurus vachellii</name>
    <name type="common">Darkbarbel catfish</name>
    <name type="synonym">Pelteobagrus vachellii</name>
    <dbReference type="NCBI Taxonomy" id="175792"/>
    <lineage>
        <taxon>Eukaryota</taxon>
        <taxon>Metazoa</taxon>
        <taxon>Chordata</taxon>
        <taxon>Craniata</taxon>
        <taxon>Vertebrata</taxon>
        <taxon>Euteleostomi</taxon>
        <taxon>Actinopterygii</taxon>
        <taxon>Neopterygii</taxon>
        <taxon>Teleostei</taxon>
        <taxon>Ostariophysi</taxon>
        <taxon>Siluriformes</taxon>
        <taxon>Bagridae</taxon>
        <taxon>Tachysurus</taxon>
    </lineage>
</organism>
<name>A0AA88TBM6_TACVA</name>
<reference evidence="2" key="1">
    <citation type="submission" date="2023-08" db="EMBL/GenBank/DDBJ databases">
        <title>Pelteobagrus vachellii genome.</title>
        <authorList>
            <person name="Liu H."/>
        </authorList>
    </citation>
    <scope>NUCLEOTIDE SEQUENCE</scope>
    <source>
        <strain evidence="2">PRFRI_2022a</strain>
        <tissue evidence="2">Muscle</tissue>
    </source>
</reference>
<evidence type="ECO:0000256" key="1">
    <source>
        <dbReference type="SAM" id="MobiDB-lite"/>
    </source>
</evidence>
<evidence type="ECO:0000313" key="3">
    <source>
        <dbReference type="Proteomes" id="UP001187315"/>
    </source>
</evidence>
<gene>
    <name evidence="2" type="ORF">Q7C36_004885</name>
</gene>
<proteinExistence type="predicted"/>
<dbReference type="AlphaFoldDB" id="A0AA88TBM6"/>
<evidence type="ECO:0000313" key="2">
    <source>
        <dbReference type="EMBL" id="KAK2860719.1"/>
    </source>
</evidence>
<keyword evidence="3" id="KW-1185">Reference proteome</keyword>
<comment type="caution">
    <text evidence="2">The sequence shown here is derived from an EMBL/GenBank/DDBJ whole genome shotgun (WGS) entry which is preliminary data.</text>
</comment>
<sequence length="128" mass="14369">MGGVLREEEKQVSHLPPHRYVQLILPGKTRPHTAVVLAVCARYKLFPRMLLGSLCAWHGPRKKKFRLCGIKGRPGPAKELLYTPTSDTEPELPARGTHSKYKGRTQSAPYSPYHSPPLFSLHPFPPAH</sequence>
<protein>
    <submittedName>
        <fullName evidence="2">Uncharacterized protein</fullName>
    </submittedName>
</protein>
<accession>A0AA88TBM6</accession>
<feature type="region of interest" description="Disordered" evidence="1">
    <location>
        <begin position="78"/>
        <end position="114"/>
    </location>
</feature>
<dbReference type="Proteomes" id="UP001187315">
    <property type="component" value="Unassembled WGS sequence"/>
</dbReference>
<dbReference type="EMBL" id="JAVHJS010000004">
    <property type="protein sequence ID" value="KAK2860719.1"/>
    <property type="molecule type" value="Genomic_DNA"/>
</dbReference>